<dbReference type="SUPFAM" id="SSF55298">
    <property type="entry name" value="YjgF-like"/>
    <property type="match status" value="1"/>
</dbReference>
<dbReference type="STRING" id="1416806.CAL12_27590"/>
<dbReference type="PANTHER" id="PTHR11803:SF58">
    <property type="entry name" value="PROTEIN HMF1-RELATED"/>
    <property type="match status" value="1"/>
</dbReference>
<dbReference type="PANTHER" id="PTHR11803">
    <property type="entry name" value="2-IMINOBUTANOATE/2-IMINOPROPANOATE DEAMINASE RIDA"/>
    <property type="match status" value="1"/>
</dbReference>
<dbReference type="AlphaFoldDB" id="A0A1W6YT90"/>
<dbReference type="Pfam" id="PF01042">
    <property type="entry name" value="Ribonuc_L-PSP"/>
    <property type="match status" value="1"/>
</dbReference>
<gene>
    <name evidence="2" type="ORF">CAL12_27590</name>
</gene>
<organism evidence="2 3">
    <name type="scientific">Bordetella genomosp. 8</name>
    <dbReference type="NCBI Taxonomy" id="1416806"/>
    <lineage>
        <taxon>Bacteria</taxon>
        <taxon>Pseudomonadati</taxon>
        <taxon>Pseudomonadota</taxon>
        <taxon>Betaproteobacteria</taxon>
        <taxon>Burkholderiales</taxon>
        <taxon>Alcaligenaceae</taxon>
        <taxon>Bordetella</taxon>
    </lineage>
</organism>
<evidence type="ECO:0000313" key="3">
    <source>
        <dbReference type="Proteomes" id="UP000194151"/>
    </source>
</evidence>
<evidence type="ECO:0000313" key="2">
    <source>
        <dbReference type="EMBL" id="ARP84208.1"/>
    </source>
</evidence>
<name>A0A1W6YT90_9BORD</name>
<dbReference type="Proteomes" id="UP000194151">
    <property type="component" value="Chromosome"/>
</dbReference>
<dbReference type="GO" id="GO:0019239">
    <property type="term" value="F:deaminase activity"/>
    <property type="evidence" value="ECO:0007669"/>
    <property type="project" value="TreeGrafter"/>
</dbReference>
<dbReference type="OrthoDB" id="9803101at2"/>
<dbReference type="EMBL" id="CP021108">
    <property type="protein sequence ID" value="ARP84208.1"/>
    <property type="molecule type" value="Genomic_DNA"/>
</dbReference>
<proteinExistence type="inferred from homology"/>
<sequence>MSVKIITLPGSPPPLAPYSPATRAGNTIYVSGMLAIGANGETVGVGDVRAQTRHVLESIKAVLAAAGATMNDIAFNQIFVKDLADYAAVNEVYAAYFPSNPPARYCIRADLVRPEFLVEIASTAYVGD</sequence>
<evidence type="ECO:0000256" key="1">
    <source>
        <dbReference type="ARBA" id="ARBA00010552"/>
    </source>
</evidence>
<dbReference type="Gene3D" id="3.30.1330.40">
    <property type="entry name" value="RutC-like"/>
    <property type="match status" value="1"/>
</dbReference>
<accession>A0A1W6YT90</accession>
<dbReference type="KEGG" id="bgv:CAL12_27590"/>
<dbReference type="RefSeq" id="WP_086067525.1">
    <property type="nucleotide sequence ID" value="NZ_CP021108.1"/>
</dbReference>
<dbReference type="InterPro" id="IPR006175">
    <property type="entry name" value="YjgF/YER057c/UK114"/>
</dbReference>
<keyword evidence="3" id="KW-1185">Reference proteome</keyword>
<protein>
    <submittedName>
        <fullName evidence="2">Pyrimidine utilization protein C</fullName>
    </submittedName>
</protein>
<dbReference type="GO" id="GO:0005829">
    <property type="term" value="C:cytosol"/>
    <property type="evidence" value="ECO:0007669"/>
    <property type="project" value="TreeGrafter"/>
</dbReference>
<comment type="similarity">
    <text evidence="1">Belongs to the RutC family.</text>
</comment>
<dbReference type="CDD" id="cd00448">
    <property type="entry name" value="YjgF_YER057c_UK114_family"/>
    <property type="match status" value="1"/>
</dbReference>
<dbReference type="InterPro" id="IPR035959">
    <property type="entry name" value="RutC-like_sf"/>
</dbReference>
<reference evidence="2 3" key="1">
    <citation type="submission" date="2017-05" db="EMBL/GenBank/DDBJ databases">
        <title>Complete and WGS of Bordetella genogroups.</title>
        <authorList>
            <person name="Spilker T."/>
            <person name="LiPuma J."/>
        </authorList>
    </citation>
    <scope>NUCLEOTIDE SEQUENCE [LARGE SCALE GENOMIC DNA]</scope>
    <source>
        <strain evidence="2 3">AU19157</strain>
    </source>
</reference>